<reference evidence="9 10" key="1">
    <citation type="submission" date="2020-10" db="EMBL/GenBank/DDBJ databases">
        <authorList>
            <person name="Castelo-Branco R."/>
            <person name="Eusebio N."/>
            <person name="Adriana R."/>
            <person name="Vieira A."/>
            <person name="Brugerolle De Fraissinette N."/>
            <person name="Rezende De Castro R."/>
            <person name="Schneider M.P."/>
            <person name="Vasconcelos V."/>
            <person name="Leao P.N."/>
        </authorList>
    </citation>
    <scope>NUCLEOTIDE SEQUENCE [LARGE SCALE GENOMIC DNA]</scope>
    <source>
        <strain evidence="9 10">LEGE 00031</strain>
    </source>
</reference>
<dbReference type="InterPro" id="IPR038052">
    <property type="entry name" value="Chaperonin_RbcX_sf"/>
</dbReference>
<evidence type="ECO:0000256" key="7">
    <source>
        <dbReference type="ARBA" id="ARBA00024446"/>
    </source>
</evidence>
<organism evidence="9 10">
    <name type="scientific">Synechocystis salina LEGE 00031</name>
    <dbReference type="NCBI Taxonomy" id="1828736"/>
    <lineage>
        <taxon>Bacteria</taxon>
        <taxon>Bacillati</taxon>
        <taxon>Cyanobacteriota</taxon>
        <taxon>Cyanophyceae</taxon>
        <taxon>Synechococcales</taxon>
        <taxon>Merismopediaceae</taxon>
        <taxon>Synechocystis</taxon>
    </lineage>
</organism>
<sequence>MQTKHIAQATVKVLQSYLTYQAVLRIQSELGETNPPQAIWLNQYLASHNIQNGETFLTELLDENKELVLRILAVREDIAESVLDFLPGMSRSSLTESNIAHRRHLLERLTRTVAEVDTLPSKSLDRESDSNDSPPS</sequence>
<comment type="domain">
    <text evidence="8">The homodimer has 2 functional domains, a central cleft essential for production of soluble RbcL in which the RbcL peptide binds, and a polar surface which plays a role in correct RbcL subunit arrangement.</text>
</comment>
<comment type="similarity">
    <text evidence="8">Belongs to the RbcX family.</text>
</comment>
<evidence type="ECO:0000256" key="5">
    <source>
        <dbReference type="ARBA" id="ARBA00023669"/>
    </source>
</evidence>
<evidence type="ECO:0000256" key="3">
    <source>
        <dbReference type="ARBA" id="ARBA00023186"/>
    </source>
</evidence>
<keyword evidence="1 8" id="KW-0963">Cytoplasm</keyword>
<comment type="caution">
    <text evidence="9">The sequence shown here is derived from an EMBL/GenBank/DDBJ whole genome shotgun (WGS) entry which is preliminary data.</text>
</comment>
<dbReference type="Pfam" id="PF02341">
    <property type="entry name" value="RbcX"/>
    <property type="match status" value="1"/>
</dbReference>
<keyword evidence="4 8" id="KW-0120">Carbon dioxide fixation</keyword>
<comment type="function">
    <text evidence="8">An RbcL-specific chaperone. The central cleft of the RbcX homodimer (RbcX2) binds the C-terminus of an RbcL monomer, stabilizing the C-terminus and probably preventing its reassociation with chaperonin GroEL-ES. At the same time the peripheral region of RbcX2 binds a second RbcL monomer, bridging the RbcL homodimers in the correct orientation. The RbcX2(2)-bound RbcL dimers then assemble into the RbcL8 core (RbcL8-(RbcX2)8). RbcS binding triggers the release of RbcX2.</text>
</comment>
<proteinExistence type="inferred from homology"/>
<comment type="subunit">
    <text evidence="8">Homodimer. Interacts with the exposed C-terminal peptide of RbcL via its central cleft, contacts a second RbcL monomer via its peripheral polar surface.</text>
</comment>
<dbReference type="HAMAP" id="MF_00855">
    <property type="entry name" value="RbcX"/>
    <property type="match status" value="1"/>
</dbReference>
<dbReference type="InterPro" id="IPR003435">
    <property type="entry name" value="Chaperonin_RcbX"/>
</dbReference>
<keyword evidence="10" id="KW-1185">Reference proteome</keyword>
<evidence type="ECO:0000256" key="8">
    <source>
        <dbReference type="HAMAP-Rule" id="MF_00855"/>
    </source>
</evidence>
<accession>A0ABR9VUE0</accession>
<evidence type="ECO:0000313" key="10">
    <source>
        <dbReference type="Proteomes" id="UP000658720"/>
    </source>
</evidence>
<dbReference type="EMBL" id="JADEVV010000045">
    <property type="protein sequence ID" value="MBE9254983.1"/>
    <property type="molecule type" value="Genomic_DNA"/>
</dbReference>
<keyword evidence="5 8" id="KW-1282">Carboxysome</keyword>
<dbReference type="PANTHER" id="PTHR33791">
    <property type="entry name" value="CHAPERONIN-LIKE RBCX PROTEIN 1, CHLOROPLASTIC"/>
    <property type="match status" value="1"/>
</dbReference>
<evidence type="ECO:0000256" key="4">
    <source>
        <dbReference type="ARBA" id="ARBA00023300"/>
    </source>
</evidence>
<keyword evidence="7" id="KW-1283">Bacterial microcompartment</keyword>
<evidence type="ECO:0000256" key="2">
    <source>
        <dbReference type="ARBA" id="ARBA00022531"/>
    </source>
</evidence>
<dbReference type="Gene3D" id="1.10.1200.210">
    <property type="entry name" value="Chaperonin-like RbcX"/>
    <property type="match status" value="1"/>
</dbReference>
<name>A0ABR9VUE0_9SYNC</name>
<dbReference type="SUPFAM" id="SSF158615">
    <property type="entry name" value="RbcX-like"/>
    <property type="match status" value="1"/>
</dbReference>
<gene>
    <name evidence="8" type="primary">rbcX</name>
    <name evidence="9" type="ORF">IQ217_14265</name>
</gene>
<keyword evidence="2 8" id="KW-0602">Photosynthesis</keyword>
<keyword evidence="3 8" id="KW-0143">Chaperone</keyword>
<dbReference type="Proteomes" id="UP000658720">
    <property type="component" value="Unassembled WGS sequence"/>
</dbReference>
<dbReference type="InterPro" id="IPR046381">
    <property type="entry name" value="RbcX"/>
</dbReference>
<evidence type="ECO:0000313" key="9">
    <source>
        <dbReference type="EMBL" id="MBE9254983.1"/>
    </source>
</evidence>
<evidence type="ECO:0000256" key="6">
    <source>
        <dbReference type="ARBA" id="ARBA00023866"/>
    </source>
</evidence>
<protein>
    <recommendedName>
        <fullName evidence="6 8">RuBisCO chaperone RbcX</fullName>
    </recommendedName>
</protein>
<evidence type="ECO:0000256" key="1">
    <source>
        <dbReference type="ARBA" id="ARBA00022490"/>
    </source>
</evidence>
<dbReference type="PANTHER" id="PTHR33791:SF1">
    <property type="entry name" value="RUBISCO CHAPERONE RBCX"/>
    <property type="match status" value="1"/>
</dbReference>
<comment type="subcellular location">
    <subcellularLocation>
        <location evidence="8">Carboxysome</location>
    </subcellularLocation>
    <subcellularLocation>
        <location evidence="8">Cytoplasm</location>
    </subcellularLocation>
    <text evidence="8">Most protein is cytoplasmic, but some is in the carboxysome.</text>
</comment>
<dbReference type="RefSeq" id="WP_194020456.1">
    <property type="nucleotide sequence ID" value="NZ_JADEVV010000045.1"/>
</dbReference>